<dbReference type="InterPro" id="IPR000210">
    <property type="entry name" value="BTB/POZ_dom"/>
</dbReference>
<dbReference type="Gene3D" id="3.30.710.10">
    <property type="entry name" value="Potassium Channel Kv1.1, Chain A"/>
    <property type="match status" value="1"/>
</dbReference>
<feature type="compositionally biased region" description="Basic and acidic residues" evidence="1">
    <location>
        <begin position="282"/>
        <end position="292"/>
    </location>
</feature>
<feature type="domain" description="BTB" evidence="2">
    <location>
        <begin position="122"/>
        <end position="187"/>
    </location>
</feature>
<dbReference type="Proteomes" id="UP000298663">
    <property type="component" value="Unassembled WGS sequence"/>
</dbReference>
<dbReference type="AlphaFoldDB" id="A0A4V6A1P0"/>
<reference evidence="3 4" key="1">
    <citation type="journal article" date="2015" name="Genome Biol.">
        <title>Comparative genomics of Steinernema reveals deeply conserved gene regulatory networks.</title>
        <authorList>
            <person name="Dillman A.R."/>
            <person name="Macchietto M."/>
            <person name="Porter C.F."/>
            <person name="Rogers A."/>
            <person name="Williams B."/>
            <person name="Antoshechkin I."/>
            <person name="Lee M.M."/>
            <person name="Goodwin Z."/>
            <person name="Lu X."/>
            <person name="Lewis E.E."/>
            <person name="Goodrich-Blair H."/>
            <person name="Stock S.P."/>
            <person name="Adams B.J."/>
            <person name="Sternberg P.W."/>
            <person name="Mortazavi A."/>
        </authorList>
    </citation>
    <scope>NUCLEOTIDE SEQUENCE [LARGE SCALE GENOMIC DNA]</scope>
    <source>
        <strain evidence="3 4">ALL</strain>
    </source>
</reference>
<dbReference type="OrthoDB" id="6057802at2759"/>
<keyword evidence="4" id="KW-1185">Reference proteome</keyword>
<feature type="compositionally biased region" description="Acidic residues" evidence="1">
    <location>
        <begin position="303"/>
        <end position="323"/>
    </location>
</feature>
<dbReference type="EMBL" id="AZBU02000005">
    <property type="protein sequence ID" value="TKR76155.1"/>
    <property type="molecule type" value="Genomic_DNA"/>
</dbReference>
<evidence type="ECO:0000313" key="3">
    <source>
        <dbReference type="EMBL" id="TKR76155.1"/>
    </source>
</evidence>
<dbReference type="PROSITE" id="PS50097">
    <property type="entry name" value="BTB"/>
    <property type="match status" value="1"/>
</dbReference>
<dbReference type="PANTHER" id="PTHR22744:SF14">
    <property type="entry name" value="BTB DOMAIN-CONTAINING PROTEIN-RELATED"/>
    <property type="match status" value="1"/>
</dbReference>
<evidence type="ECO:0000313" key="4">
    <source>
        <dbReference type="Proteomes" id="UP000298663"/>
    </source>
</evidence>
<protein>
    <recommendedName>
        <fullName evidence="2">BTB domain-containing protein</fullName>
    </recommendedName>
</protein>
<evidence type="ECO:0000256" key="1">
    <source>
        <dbReference type="SAM" id="MobiDB-lite"/>
    </source>
</evidence>
<feature type="region of interest" description="Disordered" evidence="1">
    <location>
        <begin position="277"/>
        <end position="323"/>
    </location>
</feature>
<evidence type="ECO:0000259" key="2">
    <source>
        <dbReference type="PROSITE" id="PS50097"/>
    </source>
</evidence>
<proteinExistence type="predicted"/>
<reference evidence="3 4" key="2">
    <citation type="journal article" date="2019" name="G3 (Bethesda)">
        <title>Hybrid Assembly of the Genome of the Entomopathogenic Nematode Steinernema carpocapsae Identifies the X-Chromosome.</title>
        <authorList>
            <person name="Serra L."/>
            <person name="Macchietto M."/>
            <person name="Macias-Munoz A."/>
            <person name="McGill C.J."/>
            <person name="Rodriguez I.M."/>
            <person name="Rodriguez B."/>
            <person name="Murad R."/>
            <person name="Mortazavi A."/>
        </authorList>
    </citation>
    <scope>NUCLEOTIDE SEQUENCE [LARGE SCALE GENOMIC DNA]</scope>
    <source>
        <strain evidence="3 4">ALL</strain>
    </source>
</reference>
<accession>A0A4V6A1P0</accession>
<comment type="caution">
    <text evidence="3">The sequence shown here is derived from an EMBL/GenBank/DDBJ whole genome shotgun (WGS) entry which is preliminary data.</text>
</comment>
<dbReference type="SUPFAM" id="SSF54695">
    <property type="entry name" value="POZ domain"/>
    <property type="match status" value="1"/>
</dbReference>
<dbReference type="Pfam" id="PF00651">
    <property type="entry name" value="BTB"/>
    <property type="match status" value="1"/>
</dbReference>
<dbReference type="PANTHER" id="PTHR22744">
    <property type="entry name" value="HELIX LOOP HELIX PROTEIN 21-RELATED"/>
    <property type="match status" value="1"/>
</dbReference>
<organism evidence="3 4">
    <name type="scientific">Steinernema carpocapsae</name>
    <name type="common">Entomopathogenic nematode</name>
    <dbReference type="NCBI Taxonomy" id="34508"/>
    <lineage>
        <taxon>Eukaryota</taxon>
        <taxon>Metazoa</taxon>
        <taxon>Ecdysozoa</taxon>
        <taxon>Nematoda</taxon>
        <taxon>Chromadorea</taxon>
        <taxon>Rhabditida</taxon>
        <taxon>Tylenchina</taxon>
        <taxon>Panagrolaimomorpha</taxon>
        <taxon>Strongyloidoidea</taxon>
        <taxon>Steinernematidae</taxon>
        <taxon>Steinernema</taxon>
    </lineage>
</organism>
<gene>
    <name evidence="3" type="ORF">L596_017342</name>
</gene>
<sequence length="323" mass="37416">MLVNMATFTEPEKKVVHKHQNDIDWFLQCSVDRKDPRTLKFKLSAFARKAVIWTECRIRTVVKRGTETIIANSMNIRSVVSSTEIAKMRLTPGGNGRITVKMDVEVTRWKIFNFKEAARDNSTFKITLDKAQNTVHVSKNLLAFHSKYFKDLIENEKVNEHHMEKTELKHLLIVLQRMYGIPVAYNRLTKQTLLHLISLAHRIGFDMMLSEVETYLLTLPYHKLINWFTSADVFDLARLREEILEVLPDDKVNVLMNSKAHKGRFSQDTMNDLKARIKRGRREGVDESRAADSDVESTYSNESVDESEEEENAEGDDENDEEP</sequence>
<dbReference type="InterPro" id="IPR011333">
    <property type="entry name" value="SKP1/BTB/POZ_sf"/>
</dbReference>
<name>A0A4V6A1P0_STECR</name>